<sequence length="261" mass="28473">MYDADHRLLDKLEQITPDLGCAVRDREMFIERAARWAVKTFRCNLLVLGAEVPVGEPLHRRVAPPEYAWDELHAVYVEDRELLLAKAHAWIADGDSVRIVSMPRRVPDHHDVSRLFRDHLPLSVVIPGLLDTMTSDDARTLLDHVRSLDEGHGVCVVATHACDPGTPAGTSLAQQIQDEVNDAAAGPVHFRSPDAIAELFTGYTLVGPPGPAQQWFPHGPALTQATDAQDLIAGIVAHTWSTPTSTGDATSACPHDTEGEQ</sequence>
<reference evidence="3" key="1">
    <citation type="journal article" date="2019" name="Int. J. Syst. Evol. Microbiol.">
        <title>The Global Catalogue of Microorganisms (GCM) 10K type strain sequencing project: providing services to taxonomists for standard genome sequencing and annotation.</title>
        <authorList>
            <consortium name="The Broad Institute Genomics Platform"/>
            <consortium name="The Broad Institute Genome Sequencing Center for Infectious Disease"/>
            <person name="Wu L."/>
            <person name="Ma J."/>
        </authorList>
    </citation>
    <scope>NUCLEOTIDE SEQUENCE [LARGE SCALE GENOMIC DNA]</scope>
    <source>
        <strain evidence="3">JCM 16898</strain>
    </source>
</reference>
<protein>
    <recommendedName>
        <fullName evidence="4">S-adenosyl methyltransferase</fullName>
    </recommendedName>
</protein>
<dbReference type="InterPro" id="IPR006764">
    <property type="entry name" value="SAM_dep_MeTrfase_SAV2177_type"/>
</dbReference>
<keyword evidence="3" id="KW-1185">Reference proteome</keyword>
<dbReference type="Proteomes" id="UP001500689">
    <property type="component" value="Unassembled WGS sequence"/>
</dbReference>
<organism evidence="2 3">
    <name type="scientific">Amycolatopsis ultiminotia</name>
    <dbReference type="NCBI Taxonomy" id="543629"/>
    <lineage>
        <taxon>Bacteria</taxon>
        <taxon>Bacillati</taxon>
        <taxon>Actinomycetota</taxon>
        <taxon>Actinomycetes</taxon>
        <taxon>Pseudonocardiales</taxon>
        <taxon>Pseudonocardiaceae</taxon>
        <taxon>Amycolatopsis</taxon>
    </lineage>
</organism>
<accession>A0ABP6X4L5</accession>
<dbReference type="EMBL" id="BAAAZN010000011">
    <property type="protein sequence ID" value="GAA3561408.1"/>
    <property type="molecule type" value="Genomic_DNA"/>
</dbReference>
<evidence type="ECO:0000313" key="2">
    <source>
        <dbReference type="EMBL" id="GAA3561408.1"/>
    </source>
</evidence>
<evidence type="ECO:0008006" key="4">
    <source>
        <dbReference type="Google" id="ProtNLM"/>
    </source>
</evidence>
<proteinExistence type="predicted"/>
<feature type="region of interest" description="Disordered" evidence="1">
    <location>
        <begin position="242"/>
        <end position="261"/>
    </location>
</feature>
<dbReference type="InterPro" id="IPR029063">
    <property type="entry name" value="SAM-dependent_MTases_sf"/>
</dbReference>
<dbReference type="Pfam" id="PF04672">
    <property type="entry name" value="Methyltransf_19"/>
    <property type="match status" value="1"/>
</dbReference>
<name>A0ABP6X4L5_9PSEU</name>
<gene>
    <name evidence="2" type="ORF">GCM10022222_51490</name>
</gene>
<evidence type="ECO:0000256" key="1">
    <source>
        <dbReference type="SAM" id="MobiDB-lite"/>
    </source>
</evidence>
<dbReference type="Gene3D" id="3.40.50.150">
    <property type="entry name" value="Vaccinia Virus protein VP39"/>
    <property type="match status" value="1"/>
</dbReference>
<comment type="caution">
    <text evidence="2">The sequence shown here is derived from an EMBL/GenBank/DDBJ whole genome shotgun (WGS) entry which is preliminary data.</text>
</comment>
<evidence type="ECO:0000313" key="3">
    <source>
        <dbReference type="Proteomes" id="UP001500689"/>
    </source>
</evidence>